<organism evidence="11 13">
    <name type="scientific">Solemya velum gill symbiont</name>
    <dbReference type="NCBI Taxonomy" id="2340"/>
    <lineage>
        <taxon>Bacteria</taxon>
        <taxon>Pseudomonadati</taxon>
        <taxon>Pseudomonadota</taxon>
        <taxon>Gammaproteobacteria</taxon>
        <taxon>sulfur-oxidizing symbionts</taxon>
    </lineage>
</organism>
<dbReference type="PROSITE" id="PS01129">
    <property type="entry name" value="PSI_RLU"/>
    <property type="match status" value="1"/>
</dbReference>
<dbReference type="SUPFAM" id="SSF55174">
    <property type="entry name" value="Alpha-L RNA-binding motif"/>
    <property type="match status" value="1"/>
</dbReference>
<comment type="similarity">
    <text evidence="3 9">Belongs to the pseudouridine synthase RluA family.</text>
</comment>
<name>A0A0B0HAY7_SOVGS</name>
<evidence type="ECO:0000259" key="10">
    <source>
        <dbReference type="SMART" id="SM00363"/>
    </source>
</evidence>
<dbReference type="Pfam" id="PF01479">
    <property type="entry name" value="S4"/>
    <property type="match status" value="1"/>
</dbReference>
<evidence type="ECO:0000313" key="12">
    <source>
        <dbReference type="EMBL" id="OOY34084.1"/>
    </source>
</evidence>
<dbReference type="NCBIfam" id="TIGR00005">
    <property type="entry name" value="rluA_subfam"/>
    <property type="match status" value="1"/>
</dbReference>
<dbReference type="SUPFAM" id="SSF55120">
    <property type="entry name" value="Pseudouridine synthase"/>
    <property type="match status" value="1"/>
</dbReference>
<dbReference type="PANTHER" id="PTHR21600:SF92">
    <property type="entry name" value="RIBOSOMAL LARGE SUBUNIT PSEUDOURIDINE SYNTHASE C"/>
    <property type="match status" value="1"/>
</dbReference>
<dbReference type="Proteomes" id="UP000190962">
    <property type="component" value="Unassembled WGS sequence"/>
</dbReference>
<reference evidence="12 14" key="2">
    <citation type="submission" date="2016-11" db="EMBL/GenBank/DDBJ databases">
        <title>Mixed transmission modes and dynamic genome evolution in an obligate animal-bacterial symbiosis.</title>
        <authorList>
            <person name="Russell S.L."/>
            <person name="Corbett-Detig R.B."/>
            <person name="Cavanaugh C.M."/>
        </authorList>
    </citation>
    <scope>NUCLEOTIDE SEQUENCE [LARGE SCALE GENOMIC DNA]</scope>
    <source>
        <strain evidence="12">MA-KB16</strain>
    </source>
</reference>
<dbReference type="EMBL" id="JRAA01000002">
    <property type="protein sequence ID" value="KHF24611.1"/>
    <property type="molecule type" value="Genomic_DNA"/>
</dbReference>
<evidence type="ECO:0000313" key="11">
    <source>
        <dbReference type="EMBL" id="KHF24611.1"/>
    </source>
</evidence>
<dbReference type="InterPro" id="IPR002942">
    <property type="entry name" value="S4_RNA-bd"/>
</dbReference>
<evidence type="ECO:0000313" key="14">
    <source>
        <dbReference type="Proteomes" id="UP000190962"/>
    </source>
</evidence>
<evidence type="ECO:0000256" key="5">
    <source>
        <dbReference type="ARBA" id="ARBA00022884"/>
    </source>
</evidence>
<evidence type="ECO:0000256" key="6">
    <source>
        <dbReference type="ARBA" id="ARBA00023235"/>
    </source>
</evidence>
<dbReference type="InterPro" id="IPR050188">
    <property type="entry name" value="RluA_PseudoU_synthase"/>
</dbReference>
<dbReference type="CDD" id="cd00165">
    <property type="entry name" value="S4"/>
    <property type="match status" value="1"/>
</dbReference>
<dbReference type="SMART" id="SM00363">
    <property type="entry name" value="S4"/>
    <property type="match status" value="1"/>
</dbReference>
<dbReference type="Pfam" id="PF00849">
    <property type="entry name" value="PseudoU_synth_2"/>
    <property type="match status" value="1"/>
</dbReference>
<evidence type="ECO:0000313" key="13">
    <source>
        <dbReference type="Proteomes" id="UP000030856"/>
    </source>
</evidence>
<feature type="active site" evidence="7">
    <location>
        <position position="145"/>
    </location>
</feature>
<dbReference type="Proteomes" id="UP000030856">
    <property type="component" value="Unassembled WGS sequence"/>
</dbReference>
<evidence type="ECO:0000256" key="2">
    <source>
        <dbReference type="ARBA" id="ARBA00002876"/>
    </source>
</evidence>
<dbReference type="PANTHER" id="PTHR21600">
    <property type="entry name" value="MITOCHONDRIAL RNA PSEUDOURIDINE SYNTHASE"/>
    <property type="match status" value="1"/>
</dbReference>
<dbReference type="CDD" id="cd02869">
    <property type="entry name" value="PseudoU_synth_RluA_like"/>
    <property type="match status" value="1"/>
</dbReference>
<evidence type="ECO:0000256" key="3">
    <source>
        <dbReference type="ARBA" id="ARBA00010876"/>
    </source>
</evidence>
<dbReference type="AlphaFoldDB" id="A0A0B0HAY7"/>
<dbReference type="Gene3D" id="3.10.290.10">
    <property type="entry name" value="RNA-binding S4 domain"/>
    <property type="match status" value="1"/>
</dbReference>
<reference evidence="11 13" key="1">
    <citation type="journal article" date="2014" name="BMC Genomics">
        <title>The genome of the intracellular bacterium of the coastal bivalve, Solemya velum: a blueprint for thriving in and out of symbiosis.</title>
        <authorList>
            <person name="Dmytrenko O."/>
            <person name="Russell S.L."/>
            <person name="Loo W.T."/>
            <person name="Fontanez K.M."/>
            <person name="Liao L."/>
            <person name="Roeselers G."/>
            <person name="Sharma R."/>
            <person name="Stewart F.J."/>
            <person name="Newton I.L."/>
            <person name="Woyke T."/>
            <person name="Wu D."/>
            <person name="Lang J.M."/>
            <person name="Eisen J.A."/>
            <person name="Cavanaugh C.M."/>
        </authorList>
    </citation>
    <scope>NUCLEOTIDE SEQUENCE [LARGE SCALE GENOMIC DNA]</scope>
    <source>
        <strain evidence="11 13">WH</strain>
    </source>
</reference>
<comment type="catalytic activity">
    <reaction evidence="1">
        <text>uridine(955/2504/2580) in 23S rRNA = pseudouridine(955/2504/2580) in 23S rRNA</text>
        <dbReference type="Rhea" id="RHEA:42528"/>
        <dbReference type="Rhea" id="RHEA-COMP:10099"/>
        <dbReference type="Rhea" id="RHEA-COMP:10100"/>
        <dbReference type="ChEBI" id="CHEBI:65314"/>
        <dbReference type="ChEBI" id="CHEBI:65315"/>
        <dbReference type="EC" id="5.4.99.24"/>
    </reaction>
</comment>
<dbReference type="EC" id="5.4.99.-" evidence="9"/>
<dbReference type="GeneID" id="86992661"/>
<accession>A0A0B0HAY7</accession>
<gene>
    <name evidence="12" type="ORF">BOV88_12080</name>
    <name evidence="11" type="ORF">JV46_04710</name>
</gene>
<dbReference type="eggNOG" id="COG0564">
    <property type="taxonomic scope" value="Bacteria"/>
</dbReference>
<sequence>MSSKLERTGPRILTIGEEADQQRIDNFLIKTFKGVPKSRIYKMLRKGEVRVNKGRIKPVYRLQIGDQVRLPPAHVLVAEQASGLTDKQKSDIEETILYEDKGLIVINKPSGLAVHGGSGISQGVIERLRMARPEQKGLELVHRLDRDTSGLLLIAKRRSALRQLHQLQRENRVDKRYLALLSGHWKREKISCAEPLKKSHVGGERIVRVDPTGKAALTRFRVQRSCSDFMLVEAKLETGRTHQIRVHAQSLGTPIVGDTKYGDETVNQQCREQGIRRLFLHAWRLTFPWGENGAESGRKMTFEAPLEENLVNAFEMMCSNEEK</sequence>
<evidence type="ECO:0000256" key="9">
    <source>
        <dbReference type="RuleBase" id="RU362028"/>
    </source>
</evidence>
<evidence type="ECO:0000256" key="1">
    <source>
        <dbReference type="ARBA" id="ARBA00000381"/>
    </source>
</evidence>
<dbReference type="InterPro" id="IPR006225">
    <property type="entry name" value="PsdUridine_synth_RluC/D"/>
</dbReference>
<dbReference type="Gene3D" id="3.30.2350.10">
    <property type="entry name" value="Pseudouridine synthase"/>
    <property type="match status" value="1"/>
</dbReference>
<dbReference type="PROSITE" id="PS50889">
    <property type="entry name" value="S4"/>
    <property type="match status" value="1"/>
</dbReference>
<keyword evidence="6 9" id="KW-0413">Isomerase</keyword>
<keyword evidence="4" id="KW-0698">rRNA processing</keyword>
<dbReference type="STRING" id="2340.JV46_04710"/>
<comment type="caution">
    <text evidence="11">The sequence shown here is derived from an EMBL/GenBank/DDBJ whole genome shotgun (WGS) entry which is preliminary data.</text>
</comment>
<dbReference type="PATRIC" id="fig|2340.3.peg.1254"/>
<dbReference type="EMBL" id="MPNX01000023">
    <property type="protein sequence ID" value="OOY34084.1"/>
    <property type="molecule type" value="Genomic_DNA"/>
</dbReference>
<dbReference type="InterPro" id="IPR036986">
    <property type="entry name" value="S4_RNA-bd_sf"/>
</dbReference>
<comment type="function">
    <text evidence="2">Responsible for synthesis of pseudouridine from uracil at positions 955, 2504 and 2580 in 23S ribosomal RNA.</text>
</comment>
<proteinExistence type="inferred from homology"/>
<keyword evidence="13" id="KW-1185">Reference proteome</keyword>
<evidence type="ECO:0000256" key="4">
    <source>
        <dbReference type="ARBA" id="ARBA00022552"/>
    </source>
</evidence>
<dbReference type="InterPro" id="IPR006224">
    <property type="entry name" value="PsdUridine_synth_RluA-like_CS"/>
</dbReference>
<dbReference type="RefSeq" id="WP_052132114.1">
    <property type="nucleotide sequence ID" value="NZ_JRAA01000002.1"/>
</dbReference>
<evidence type="ECO:0000256" key="8">
    <source>
        <dbReference type="PROSITE-ProRule" id="PRU00182"/>
    </source>
</evidence>
<dbReference type="GO" id="GO:0160141">
    <property type="term" value="F:23S rRNA pseudouridine(955/2504/2580) synthase activity"/>
    <property type="evidence" value="ECO:0007669"/>
    <property type="project" value="UniProtKB-EC"/>
</dbReference>
<comment type="catalytic activity">
    <reaction evidence="9">
        <text>a uridine in RNA = a pseudouridine in RNA</text>
        <dbReference type="Rhea" id="RHEA:48348"/>
        <dbReference type="Rhea" id="RHEA-COMP:12068"/>
        <dbReference type="Rhea" id="RHEA-COMP:12069"/>
        <dbReference type="ChEBI" id="CHEBI:65314"/>
        <dbReference type="ChEBI" id="CHEBI:65315"/>
    </reaction>
</comment>
<evidence type="ECO:0000256" key="7">
    <source>
        <dbReference type="PIRSR" id="PIRSR606225-1"/>
    </source>
</evidence>
<dbReference type="GO" id="GO:0000455">
    <property type="term" value="P:enzyme-directed rRNA pseudouridine synthesis"/>
    <property type="evidence" value="ECO:0007669"/>
    <property type="project" value="UniProtKB-ARBA"/>
</dbReference>
<feature type="domain" description="RNA-binding S4" evidence="10">
    <location>
        <begin position="22"/>
        <end position="81"/>
    </location>
</feature>
<protein>
    <recommendedName>
        <fullName evidence="9">Pseudouridine synthase</fullName>
        <ecNumber evidence="9">5.4.99.-</ecNumber>
    </recommendedName>
</protein>
<keyword evidence="5 8" id="KW-0694">RNA-binding</keyword>
<dbReference type="GO" id="GO:0003723">
    <property type="term" value="F:RNA binding"/>
    <property type="evidence" value="ECO:0007669"/>
    <property type="project" value="UniProtKB-KW"/>
</dbReference>
<dbReference type="InterPro" id="IPR020103">
    <property type="entry name" value="PsdUridine_synth_cat_dom_sf"/>
</dbReference>
<dbReference type="OrthoDB" id="9785808at2"/>
<dbReference type="InterPro" id="IPR006145">
    <property type="entry name" value="PsdUridine_synth_RsuA/RluA"/>
</dbReference>